<protein>
    <submittedName>
        <fullName evidence="3">Uncharacterized protein</fullName>
    </submittedName>
</protein>
<reference evidence="3" key="1">
    <citation type="submission" date="2023-08" db="EMBL/GenBank/DDBJ databases">
        <authorList>
            <person name="Alioto T."/>
            <person name="Alioto T."/>
            <person name="Gomez Garrido J."/>
        </authorList>
    </citation>
    <scope>NUCLEOTIDE SEQUENCE</scope>
</reference>
<proteinExistence type="predicted"/>
<name>A0AAV1H9D6_XYRNO</name>
<feature type="chain" id="PRO_5043326128" evidence="2">
    <location>
        <begin position="20"/>
        <end position="108"/>
    </location>
</feature>
<feature type="compositionally biased region" description="Basic and acidic residues" evidence="1">
    <location>
        <begin position="62"/>
        <end position="86"/>
    </location>
</feature>
<feature type="region of interest" description="Disordered" evidence="1">
    <location>
        <begin position="28"/>
        <end position="108"/>
    </location>
</feature>
<evidence type="ECO:0000256" key="2">
    <source>
        <dbReference type="SAM" id="SignalP"/>
    </source>
</evidence>
<feature type="signal peptide" evidence="2">
    <location>
        <begin position="1"/>
        <end position="19"/>
    </location>
</feature>
<feature type="compositionally biased region" description="Low complexity" evidence="1">
    <location>
        <begin position="88"/>
        <end position="108"/>
    </location>
</feature>
<sequence>MALFIYFSFALINKLTVFGDQDLKERGDLRFRGDVRAGQSEGRANQKEEPIRGKSQSQGRANHREEPIRGKSQSEGRANQKKEPIRGKSQSSSFLSRLSSKSKMASSV</sequence>
<keyword evidence="2" id="KW-0732">Signal</keyword>
<gene>
    <name evidence="3" type="ORF">XNOV1_A027405</name>
</gene>
<evidence type="ECO:0000313" key="4">
    <source>
        <dbReference type="Proteomes" id="UP001178508"/>
    </source>
</evidence>
<evidence type="ECO:0000256" key="1">
    <source>
        <dbReference type="SAM" id="MobiDB-lite"/>
    </source>
</evidence>
<accession>A0AAV1H9D6</accession>
<dbReference type="Proteomes" id="UP001178508">
    <property type="component" value="Chromosome 19"/>
</dbReference>
<evidence type="ECO:0000313" key="3">
    <source>
        <dbReference type="EMBL" id="CAJ1081293.1"/>
    </source>
</evidence>
<dbReference type="EMBL" id="OY660882">
    <property type="protein sequence ID" value="CAJ1081293.1"/>
    <property type="molecule type" value="Genomic_DNA"/>
</dbReference>
<keyword evidence="4" id="KW-1185">Reference proteome</keyword>
<dbReference type="AlphaFoldDB" id="A0AAV1H9D6"/>
<organism evidence="3 4">
    <name type="scientific">Xyrichtys novacula</name>
    <name type="common">Pearly razorfish</name>
    <name type="synonym">Hemipteronotus novacula</name>
    <dbReference type="NCBI Taxonomy" id="13765"/>
    <lineage>
        <taxon>Eukaryota</taxon>
        <taxon>Metazoa</taxon>
        <taxon>Chordata</taxon>
        <taxon>Craniata</taxon>
        <taxon>Vertebrata</taxon>
        <taxon>Euteleostomi</taxon>
        <taxon>Actinopterygii</taxon>
        <taxon>Neopterygii</taxon>
        <taxon>Teleostei</taxon>
        <taxon>Neoteleostei</taxon>
        <taxon>Acanthomorphata</taxon>
        <taxon>Eupercaria</taxon>
        <taxon>Labriformes</taxon>
        <taxon>Labridae</taxon>
        <taxon>Xyrichtys</taxon>
    </lineage>
</organism>